<evidence type="ECO:0000313" key="2">
    <source>
        <dbReference type="Proteomes" id="UP000319160"/>
    </source>
</evidence>
<comment type="caution">
    <text evidence="1">The sequence shown here is derived from an EMBL/GenBank/DDBJ whole genome shotgun (WGS) entry which is preliminary data.</text>
</comment>
<organism evidence="1 2">
    <name type="scientific">Xylaria flabelliformis</name>
    <dbReference type="NCBI Taxonomy" id="2512241"/>
    <lineage>
        <taxon>Eukaryota</taxon>
        <taxon>Fungi</taxon>
        <taxon>Dikarya</taxon>
        <taxon>Ascomycota</taxon>
        <taxon>Pezizomycotina</taxon>
        <taxon>Sordariomycetes</taxon>
        <taxon>Xylariomycetidae</taxon>
        <taxon>Xylariales</taxon>
        <taxon>Xylariaceae</taxon>
        <taxon>Xylaria</taxon>
    </lineage>
</organism>
<protein>
    <submittedName>
        <fullName evidence="1">Uncharacterized protein</fullName>
    </submittedName>
</protein>
<accession>A0A553IDP1</accession>
<evidence type="ECO:0000313" key="1">
    <source>
        <dbReference type="EMBL" id="TRX98310.1"/>
    </source>
</evidence>
<dbReference type="Proteomes" id="UP000319160">
    <property type="component" value="Unassembled WGS sequence"/>
</dbReference>
<name>A0A553IDP1_9PEZI</name>
<gene>
    <name evidence="1" type="ORF">FHL15_000955</name>
</gene>
<dbReference type="AlphaFoldDB" id="A0A553IDP1"/>
<reference evidence="2" key="1">
    <citation type="submission" date="2019-06" db="EMBL/GenBank/DDBJ databases">
        <title>Draft genome sequence of the griseofulvin-producing fungus Xylaria cubensis strain G536.</title>
        <authorList>
            <person name="Mead M.E."/>
            <person name="Raja H.A."/>
            <person name="Steenwyk J.L."/>
            <person name="Knowles S.L."/>
            <person name="Oberlies N.H."/>
            <person name="Rokas A."/>
        </authorList>
    </citation>
    <scope>NUCLEOTIDE SEQUENCE [LARGE SCALE GENOMIC DNA]</scope>
    <source>
        <strain evidence="2">G536</strain>
    </source>
</reference>
<dbReference type="OrthoDB" id="4763679at2759"/>
<dbReference type="EMBL" id="VFLP01000003">
    <property type="protein sequence ID" value="TRX98310.1"/>
    <property type="molecule type" value="Genomic_DNA"/>
</dbReference>
<sequence length="116" mass="12506">MIDEKNLQPTTPNDARLAQSVERETLNLKVAAHLALHNSTPNTTSIWPLNFAETAPYITPFHERSVITSDIGNVAEWLKRSSPVVVVSQVAALGNRCSLARSGGLVMVAAAKDAKD</sequence>
<keyword evidence="2" id="KW-1185">Reference proteome</keyword>
<proteinExistence type="predicted"/>